<dbReference type="AlphaFoldDB" id="A0A1I6U341"/>
<reference evidence="8" key="1">
    <citation type="submission" date="2016-10" db="EMBL/GenBank/DDBJ databases">
        <authorList>
            <person name="Varghese N."/>
            <person name="Submissions S."/>
        </authorList>
    </citation>
    <scope>NUCLEOTIDE SEQUENCE [LARGE SCALE GENOMIC DNA]</scope>
    <source>
        <strain evidence="8">DSM 45789</strain>
    </source>
</reference>
<name>A0A1I6U341_9BACL</name>
<dbReference type="PRINTS" id="PR01652">
    <property type="entry name" value="SHAPEPROTEIN"/>
</dbReference>
<keyword evidence="2 6" id="KW-0547">Nucleotide-binding</keyword>
<evidence type="ECO:0000313" key="7">
    <source>
        <dbReference type="EMBL" id="SFS95929.1"/>
    </source>
</evidence>
<dbReference type="PANTHER" id="PTHR42749">
    <property type="entry name" value="CELL SHAPE-DETERMINING PROTEIN MREB"/>
    <property type="match status" value="1"/>
</dbReference>
<dbReference type="HAMAP" id="MF_02207">
    <property type="entry name" value="MreB"/>
    <property type="match status" value="1"/>
</dbReference>
<organism evidence="7 8">
    <name type="scientific">Marininema halotolerans</name>
    <dbReference type="NCBI Taxonomy" id="1155944"/>
    <lineage>
        <taxon>Bacteria</taxon>
        <taxon>Bacillati</taxon>
        <taxon>Bacillota</taxon>
        <taxon>Bacilli</taxon>
        <taxon>Bacillales</taxon>
        <taxon>Thermoactinomycetaceae</taxon>
        <taxon>Marininema</taxon>
    </lineage>
</organism>
<feature type="binding site" evidence="6">
    <location>
        <begin position="228"/>
        <end position="231"/>
    </location>
    <ligand>
        <name>ATP</name>
        <dbReference type="ChEBI" id="CHEBI:30616"/>
    </ligand>
</feature>
<comment type="similarity">
    <text evidence="5 6">Belongs to the FtsA/MreB family.</text>
</comment>
<keyword evidence="8" id="KW-1185">Reference proteome</keyword>
<evidence type="ECO:0000256" key="5">
    <source>
        <dbReference type="ARBA" id="ARBA00023458"/>
    </source>
</evidence>
<accession>A0A1I6U341</accession>
<evidence type="ECO:0000256" key="4">
    <source>
        <dbReference type="ARBA" id="ARBA00022960"/>
    </source>
</evidence>
<comment type="subcellular location">
    <subcellularLocation>
        <location evidence="6">Cytoplasm</location>
    </subcellularLocation>
    <text evidence="6">Membrane-associated.</text>
</comment>
<dbReference type="GO" id="GO:0000902">
    <property type="term" value="P:cell morphogenesis"/>
    <property type="evidence" value="ECO:0007669"/>
    <property type="project" value="InterPro"/>
</dbReference>
<dbReference type="NCBIfam" id="TIGR00904">
    <property type="entry name" value="mreB"/>
    <property type="match status" value="1"/>
</dbReference>
<evidence type="ECO:0000256" key="6">
    <source>
        <dbReference type="HAMAP-Rule" id="MF_02207"/>
    </source>
</evidence>
<dbReference type="GO" id="GO:0008360">
    <property type="term" value="P:regulation of cell shape"/>
    <property type="evidence" value="ECO:0007669"/>
    <property type="project" value="UniProtKB-UniRule"/>
</dbReference>
<evidence type="ECO:0000256" key="3">
    <source>
        <dbReference type="ARBA" id="ARBA00022840"/>
    </source>
</evidence>
<dbReference type="NCBIfam" id="NF010539">
    <property type="entry name" value="PRK13927.1"/>
    <property type="match status" value="1"/>
</dbReference>
<evidence type="ECO:0000256" key="1">
    <source>
        <dbReference type="ARBA" id="ARBA00022490"/>
    </source>
</evidence>
<comment type="function">
    <text evidence="6">Forms membrane-associated dynamic filaments that are essential for cell shape determination. Acts by regulating cell wall synthesis and cell elongation, and thus cell shape. A feedback loop between cell geometry and MreB localization may maintain elongated cell shape by targeting cell wall growth to regions of negative cell wall curvature.</text>
</comment>
<comment type="subunit">
    <text evidence="6">Forms polymers.</text>
</comment>
<dbReference type="GO" id="GO:0005737">
    <property type="term" value="C:cytoplasm"/>
    <property type="evidence" value="ECO:0007669"/>
    <property type="project" value="UniProtKB-SubCell"/>
</dbReference>
<proteinExistence type="inferred from homology"/>
<dbReference type="OrthoDB" id="9768127at2"/>
<dbReference type="InterPro" id="IPR004753">
    <property type="entry name" value="MreB"/>
</dbReference>
<feature type="binding site" evidence="6">
    <location>
        <begin position="34"/>
        <end position="36"/>
    </location>
    <ligand>
        <name>ATP</name>
        <dbReference type="ChEBI" id="CHEBI:30616"/>
    </ligand>
</feature>
<evidence type="ECO:0000313" key="8">
    <source>
        <dbReference type="Proteomes" id="UP000198660"/>
    </source>
</evidence>
<dbReference type="Gene3D" id="3.30.420.40">
    <property type="match status" value="3"/>
</dbReference>
<dbReference type="PANTHER" id="PTHR42749:SF1">
    <property type="entry name" value="CELL SHAPE-DETERMINING PROTEIN MREB"/>
    <property type="match status" value="1"/>
</dbReference>
<keyword evidence="3 6" id="KW-0067">ATP-binding</keyword>
<keyword evidence="1 6" id="KW-0963">Cytoplasm</keyword>
<dbReference type="EMBL" id="FPAA01000013">
    <property type="protein sequence ID" value="SFS95929.1"/>
    <property type="molecule type" value="Genomic_DNA"/>
</dbReference>
<feature type="binding site" evidence="6">
    <location>
        <begin position="180"/>
        <end position="182"/>
    </location>
    <ligand>
        <name>ATP</name>
        <dbReference type="ChEBI" id="CHEBI:30616"/>
    </ligand>
</feature>
<dbReference type="Proteomes" id="UP000198660">
    <property type="component" value="Unassembled WGS sequence"/>
</dbReference>
<dbReference type="SUPFAM" id="SSF53067">
    <property type="entry name" value="Actin-like ATPase domain"/>
    <property type="match status" value="2"/>
</dbReference>
<feature type="binding site" evidence="6">
    <location>
        <begin position="309"/>
        <end position="312"/>
    </location>
    <ligand>
        <name>ATP</name>
        <dbReference type="ChEBI" id="CHEBI:30616"/>
    </ligand>
</feature>
<dbReference type="CDD" id="cd10225">
    <property type="entry name" value="ASKHA_NBD_MreB-like"/>
    <property type="match status" value="1"/>
</dbReference>
<protein>
    <recommendedName>
        <fullName evidence="6">Cell shape-determining protein MreB</fullName>
    </recommendedName>
</protein>
<gene>
    <name evidence="6" type="primary">mreB</name>
    <name evidence="7" type="ORF">SAMN05444972_11336</name>
</gene>
<dbReference type="GO" id="GO:0005524">
    <property type="term" value="F:ATP binding"/>
    <property type="evidence" value="ECO:0007669"/>
    <property type="project" value="UniProtKB-KW"/>
</dbReference>
<keyword evidence="4 6" id="KW-0133">Cell shape</keyword>
<dbReference type="RefSeq" id="WP_091838843.1">
    <property type="nucleotide sequence ID" value="NZ_FPAA01000013.1"/>
</dbReference>
<dbReference type="Pfam" id="PF06723">
    <property type="entry name" value="MreB_Mbl"/>
    <property type="match status" value="1"/>
</dbReference>
<dbReference type="InterPro" id="IPR043129">
    <property type="entry name" value="ATPase_NBD"/>
</dbReference>
<dbReference type="InterPro" id="IPR056546">
    <property type="entry name" value="MreB_MamK-like"/>
</dbReference>
<sequence length="368" mass="39824">MRFWFGSKGKEEGNETIFQKFGGFTRDMGIDLGTANTLVYLKGQGIVVREPSVVALETGTQDIKAVGEEAKRMIGRTPGNIVAIRPMKDGVIADYNTTATMLEYFIKKAQNQRVYLPRRPNVMVCVPSGVTPVEKRAVEEATRAAGAKEAYTIEEPFAAAIGAGLPVWEPMGSMVVDIGGGTTEVAVISLGGIVTAKSLRIAGDEMDEAIIQYIKRQYNLMIGERSAENLKLEVGSAKVIEEKEETRQLRGRDLISGLPKTIHISSKEIAEALNDTVQSIIDSVKMTLEQTPPELAADIMDRGIVLTGGGALLRHLDQRLSEEVDMPVIIADNALDCVAVGTGQSLENIHLFTSGVGISSTNRFGRRS</sequence>
<evidence type="ECO:0000256" key="2">
    <source>
        <dbReference type="ARBA" id="ARBA00022741"/>
    </source>
</evidence>